<organism evidence="3 4">
    <name type="scientific">Sanguibacter gelidistatuariae</name>
    <dbReference type="NCBI Taxonomy" id="1814289"/>
    <lineage>
        <taxon>Bacteria</taxon>
        <taxon>Bacillati</taxon>
        <taxon>Actinomycetota</taxon>
        <taxon>Actinomycetes</taxon>
        <taxon>Micrococcales</taxon>
        <taxon>Sanguibacteraceae</taxon>
        <taxon>Sanguibacter</taxon>
    </lineage>
</organism>
<evidence type="ECO:0008006" key="5">
    <source>
        <dbReference type="Google" id="ProtNLM"/>
    </source>
</evidence>
<dbReference type="STRING" id="1814289.SAMN05216410_3673"/>
<feature type="region of interest" description="Disordered" evidence="1">
    <location>
        <begin position="1"/>
        <end position="276"/>
    </location>
</feature>
<evidence type="ECO:0000313" key="3">
    <source>
        <dbReference type="EMBL" id="SDD66616.1"/>
    </source>
</evidence>
<gene>
    <name evidence="3" type="ORF">SAMN05216410_3673</name>
</gene>
<dbReference type="Proteomes" id="UP000199039">
    <property type="component" value="Unassembled WGS sequence"/>
</dbReference>
<keyword evidence="2" id="KW-0472">Membrane</keyword>
<feature type="compositionally biased region" description="Low complexity" evidence="1">
    <location>
        <begin position="97"/>
        <end position="113"/>
    </location>
</feature>
<dbReference type="AlphaFoldDB" id="A0A1G6WNC2"/>
<feature type="compositionally biased region" description="Low complexity" evidence="1">
    <location>
        <begin position="19"/>
        <end position="54"/>
    </location>
</feature>
<feature type="transmembrane region" description="Helical" evidence="2">
    <location>
        <begin position="424"/>
        <end position="442"/>
    </location>
</feature>
<dbReference type="OrthoDB" id="5150430at2"/>
<evidence type="ECO:0000313" key="4">
    <source>
        <dbReference type="Proteomes" id="UP000199039"/>
    </source>
</evidence>
<dbReference type="RefSeq" id="WP_139185862.1">
    <property type="nucleotide sequence ID" value="NZ_FMYH01000009.1"/>
</dbReference>
<reference evidence="3 4" key="1">
    <citation type="submission" date="2016-09" db="EMBL/GenBank/DDBJ databases">
        <authorList>
            <person name="Capua I."/>
            <person name="De Benedictis P."/>
            <person name="Joannis T."/>
            <person name="Lombin L.H."/>
            <person name="Cattoli G."/>
        </authorList>
    </citation>
    <scope>NUCLEOTIDE SEQUENCE [LARGE SCALE GENOMIC DNA]</scope>
    <source>
        <strain evidence="3 4">ISLP-3</strain>
    </source>
</reference>
<keyword evidence="4" id="KW-1185">Reference proteome</keyword>
<protein>
    <recommendedName>
        <fullName evidence="5">Meckel syndrome type 1 protein</fullName>
    </recommendedName>
</protein>
<dbReference type="EMBL" id="FMYH01000009">
    <property type="protein sequence ID" value="SDD66616.1"/>
    <property type="molecule type" value="Genomic_DNA"/>
</dbReference>
<feature type="compositionally biased region" description="Basic and acidic residues" evidence="1">
    <location>
        <begin position="299"/>
        <end position="320"/>
    </location>
</feature>
<feature type="region of interest" description="Disordered" evidence="1">
    <location>
        <begin position="390"/>
        <end position="416"/>
    </location>
</feature>
<accession>A0A1G6WNC2</accession>
<dbReference type="InterPro" id="IPR006311">
    <property type="entry name" value="TAT_signal"/>
</dbReference>
<feature type="region of interest" description="Disordered" evidence="1">
    <location>
        <begin position="299"/>
        <end position="339"/>
    </location>
</feature>
<dbReference type="PROSITE" id="PS51318">
    <property type="entry name" value="TAT"/>
    <property type="match status" value="1"/>
</dbReference>
<keyword evidence="2" id="KW-0812">Transmembrane</keyword>
<feature type="compositionally biased region" description="Low complexity" evidence="1">
    <location>
        <begin position="198"/>
        <end position="212"/>
    </location>
</feature>
<evidence type="ECO:0000256" key="1">
    <source>
        <dbReference type="SAM" id="MobiDB-lite"/>
    </source>
</evidence>
<keyword evidence="2" id="KW-1133">Transmembrane helix</keyword>
<sequence length="476" mass="49384">MTNPNDGAPLTRRQLRELAAQASGQNAAPAGQVAPVSPVAAAAAQPATHQQAPARVATQPGIAPAQQPMRTRTAPHGYPQADGLPTRRPGAGEHISAPVQPAQPAQGARPATALPQRAVSPAGPPVSRVGRPEGTQAGSGQAPVQAPGLAPQSPVPSRRSLREQTSSHRVVIVPPTQTSGIRTIDETGALSAIRDLGSSRPPMSARPAPAQPVAIKPATPQPGLRPALAEPQRPSLQRPPAQQSAPGHTWPAPAAHPPVIRDQIGQTFAPQGPGGLRVTNALSANAADAAQAAPLLREQAAREQAARDQAVRDQAVREQAARLGGAPPAWKPAPASDTVWPAQEPVRAATTTEGDAPMFRQRVTAPGFEPVPALQGSSAGLVGTLPAWDSITTPPPAAERLEADGDEDEDDDLDDDEPDHKYTWLHYLILVAVAFVLGLIIWKVGLENRGVASPADSAASYGIVIDAPRTPQDFYL</sequence>
<feature type="compositionally biased region" description="Acidic residues" evidence="1">
    <location>
        <begin position="404"/>
        <end position="416"/>
    </location>
</feature>
<evidence type="ECO:0000256" key="2">
    <source>
        <dbReference type="SAM" id="Phobius"/>
    </source>
</evidence>
<name>A0A1G6WNC2_9MICO</name>
<feature type="compositionally biased region" description="Low complexity" evidence="1">
    <location>
        <begin position="326"/>
        <end position="335"/>
    </location>
</feature>
<proteinExistence type="predicted"/>